<reference evidence="2 3" key="1">
    <citation type="submission" date="2013-08" db="EMBL/GenBank/DDBJ databases">
        <authorList>
            <person name="Trees D."/>
        </authorList>
    </citation>
    <scope>NUCLEOTIDE SEQUENCE [LARGE SCALE GENOMIC DNA]</scope>
    <source>
        <strain evidence="2 3">3502</strain>
    </source>
</reference>
<feature type="transmembrane region" description="Helical" evidence="1">
    <location>
        <begin position="26"/>
        <end position="45"/>
    </location>
</feature>
<evidence type="ECO:0000313" key="2">
    <source>
        <dbReference type="EMBL" id="PHJ34851.1"/>
    </source>
</evidence>
<gene>
    <name evidence="2" type="ORF">N776_05090</name>
</gene>
<keyword evidence="1" id="KW-0812">Transmembrane</keyword>
<dbReference type="AlphaFoldDB" id="A0AA44U7Y1"/>
<protein>
    <submittedName>
        <fullName evidence="2">Membrane protein</fullName>
    </submittedName>
</protein>
<evidence type="ECO:0000256" key="1">
    <source>
        <dbReference type="SAM" id="Phobius"/>
    </source>
</evidence>
<organism evidence="2 3">
    <name type="scientific">Neisseria gonorrhoeae 3502</name>
    <dbReference type="NCBI Taxonomy" id="1193404"/>
    <lineage>
        <taxon>Bacteria</taxon>
        <taxon>Pseudomonadati</taxon>
        <taxon>Pseudomonadota</taxon>
        <taxon>Betaproteobacteria</taxon>
        <taxon>Neisseriales</taxon>
        <taxon>Neisseriaceae</taxon>
        <taxon>Neisseria</taxon>
    </lineage>
</organism>
<name>A0AA44U7Y1_NEIGO</name>
<feature type="transmembrane region" description="Helical" evidence="1">
    <location>
        <begin position="65"/>
        <end position="84"/>
    </location>
</feature>
<keyword evidence="1" id="KW-1133">Transmembrane helix</keyword>
<sequence length="116" mass="13609">MFRELRFLIYNSVRQTAFTFIMNKEIVGIFFIPMGIISMCMAALWQMYVMMTETYTLNRFKDKELVWRVALLFISFSLAVYLLCPNSRKKGIVFFILGGGGAVMYLLARMWLPFSK</sequence>
<evidence type="ECO:0000313" key="3">
    <source>
        <dbReference type="Proteomes" id="UP000223296"/>
    </source>
</evidence>
<accession>A0AA44U7Y1</accession>
<dbReference type="EMBL" id="AVBE01000002">
    <property type="protein sequence ID" value="PHJ34851.1"/>
    <property type="molecule type" value="Genomic_DNA"/>
</dbReference>
<dbReference type="Proteomes" id="UP000223296">
    <property type="component" value="Unassembled WGS sequence"/>
</dbReference>
<keyword evidence="1" id="KW-0472">Membrane</keyword>
<proteinExistence type="predicted"/>
<feature type="transmembrane region" description="Helical" evidence="1">
    <location>
        <begin position="91"/>
        <end position="112"/>
    </location>
</feature>
<comment type="caution">
    <text evidence="2">The sequence shown here is derived from an EMBL/GenBank/DDBJ whole genome shotgun (WGS) entry which is preliminary data.</text>
</comment>